<evidence type="ECO:0000313" key="2">
    <source>
        <dbReference type="Proteomes" id="UP001156660"/>
    </source>
</evidence>
<organism evidence="1 2">
    <name type="scientific">Aliivibrio sifiae</name>
    <dbReference type="NCBI Taxonomy" id="566293"/>
    <lineage>
        <taxon>Bacteria</taxon>
        <taxon>Pseudomonadati</taxon>
        <taxon>Pseudomonadota</taxon>
        <taxon>Gammaproteobacteria</taxon>
        <taxon>Vibrionales</taxon>
        <taxon>Vibrionaceae</taxon>
        <taxon>Aliivibrio</taxon>
    </lineage>
</organism>
<dbReference type="EMBL" id="BSOU01000014">
    <property type="protein sequence ID" value="GLR76800.1"/>
    <property type="molecule type" value="Genomic_DNA"/>
</dbReference>
<dbReference type="InterPro" id="IPR036388">
    <property type="entry name" value="WH-like_DNA-bd_sf"/>
</dbReference>
<dbReference type="Proteomes" id="UP001156660">
    <property type="component" value="Unassembled WGS sequence"/>
</dbReference>
<name>A0ABQ6AML5_9GAMM</name>
<comment type="caution">
    <text evidence="1">The sequence shown here is derived from an EMBL/GenBank/DDBJ whole genome shotgun (WGS) entry which is preliminary data.</text>
</comment>
<evidence type="ECO:0008006" key="3">
    <source>
        <dbReference type="Google" id="ProtNLM"/>
    </source>
</evidence>
<evidence type="ECO:0000313" key="1">
    <source>
        <dbReference type="EMBL" id="GLR76800.1"/>
    </source>
</evidence>
<protein>
    <recommendedName>
        <fullName evidence="3">Resolvase HTH domain-containing protein</fullName>
    </recommendedName>
</protein>
<sequence length="105" mass="11923">MVINCFFLLYIIQKRADEQAFIFLKRKLGIIGGRPKGPAKNLKLDKQKEKITEYLSMGLSQASIAKSLEVSASTLSGYIRRHKLKSQAEKITEPQIQNQIESRSL</sequence>
<accession>A0ABQ6AML5</accession>
<proteinExistence type="predicted"/>
<dbReference type="Gene3D" id="1.10.10.10">
    <property type="entry name" value="Winged helix-like DNA-binding domain superfamily/Winged helix DNA-binding domain"/>
    <property type="match status" value="1"/>
</dbReference>
<gene>
    <name evidence="1" type="ORF">GCM10007855_36750</name>
</gene>
<keyword evidence="2" id="KW-1185">Reference proteome</keyword>
<reference evidence="2" key="1">
    <citation type="journal article" date="2019" name="Int. J. Syst. Evol. Microbiol.">
        <title>The Global Catalogue of Microorganisms (GCM) 10K type strain sequencing project: providing services to taxonomists for standard genome sequencing and annotation.</title>
        <authorList>
            <consortium name="The Broad Institute Genomics Platform"/>
            <consortium name="The Broad Institute Genome Sequencing Center for Infectious Disease"/>
            <person name="Wu L."/>
            <person name="Ma J."/>
        </authorList>
    </citation>
    <scope>NUCLEOTIDE SEQUENCE [LARGE SCALE GENOMIC DNA]</scope>
    <source>
        <strain evidence="2">NBRC 105001</strain>
    </source>
</reference>